<feature type="transmembrane region" description="Helical" evidence="1">
    <location>
        <begin position="16"/>
        <end position="36"/>
    </location>
</feature>
<dbReference type="EMBL" id="JAYMYQ010000005">
    <property type="protein sequence ID" value="KAK7330771.1"/>
    <property type="molecule type" value="Genomic_DNA"/>
</dbReference>
<keyword evidence="1" id="KW-0812">Transmembrane</keyword>
<evidence type="ECO:0000313" key="2">
    <source>
        <dbReference type="EMBL" id="KAK7330771.1"/>
    </source>
</evidence>
<reference evidence="2 3" key="1">
    <citation type="submission" date="2024-01" db="EMBL/GenBank/DDBJ databases">
        <title>The genomes of 5 underutilized Papilionoideae crops provide insights into root nodulation and disease resistanc.</title>
        <authorList>
            <person name="Jiang F."/>
        </authorList>
    </citation>
    <scope>NUCLEOTIDE SEQUENCE [LARGE SCALE GENOMIC DNA]</scope>
    <source>
        <strain evidence="2">LVBAO_FW01</strain>
        <tissue evidence="2">Leaves</tissue>
    </source>
</reference>
<evidence type="ECO:0000256" key="1">
    <source>
        <dbReference type="SAM" id="Phobius"/>
    </source>
</evidence>
<keyword evidence="1" id="KW-1133">Transmembrane helix</keyword>
<proteinExistence type="predicted"/>
<gene>
    <name evidence="2" type="ORF">VNO77_24971</name>
</gene>
<organism evidence="2 3">
    <name type="scientific">Canavalia gladiata</name>
    <name type="common">Sword bean</name>
    <name type="synonym">Dolichos gladiatus</name>
    <dbReference type="NCBI Taxonomy" id="3824"/>
    <lineage>
        <taxon>Eukaryota</taxon>
        <taxon>Viridiplantae</taxon>
        <taxon>Streptophyta</taxon>
        <taxon>Embryophyta</taxon>
        <taxon>Tracheophyta</taxon>
        <taxon>Spermatophyta</taxon>
        <taxon>Magnoliopsida</taxon>
        <taxon>eudicotyledons</taxon>
        <taxon>Gunneridae</taxon>
        <taxon>Pentapetalae</taxon>
        <taxon>rosids</taxon>
        <taxon>fabids</taxon>
        <taxon>Fabales</taxon>
        <taxon>Fabaceae</taxon>
        <taxon>Papilionoideae</taxon>
        <taxon>50 kb inversion clade</taxon>
        <taxon>NPAAA clade</taxon>
        <taxon>indigoferoid/millettioid clade</taxon>
        <taxon>Phaseoleae</taxon>
        <taxon>Canavalia</taxon>
    </lineage>
</organism>
<comment type="caution">
    <text evidence="2">The sequence shown here is derived from an EMBL/GenBank/DDBJ whole genome shotgun (WGS) entry which is preliminary data.</text>
</comment>
<name>A0AAN9QD24_CANGL</name>
<sequence length="69" mass="7954">MGWIVEAYNNYFRSPWAIIALLAAILGLTLTFIQTWTSVGTHPEPRVTTAFFNVKHQYFSPRKQKAIQI</sequence>
<keyword evidence="3" id="KW-1185">Reference proteome</keyword>
<dbReference type="AlphaFoldDB" id="A0AAN9QD24"/>
<dbReference type="Proteomes" id="UP001367508">
    <property type="component" value="Unassembled WGS sequence"/>
</dbReference>
<keyword evidence="1" id="KW-0472">Membrane</keyword>
<accession>A0AAN9QD24</accession>
<protein>
    <submittedName>
        <fullName evidence="2">Uncharacterized protein</fullName>
    </submittedName>
</protein>
<evidence type="ECO:0000313" key="3">
    <source>
        <dbReference type="Proteomes" id="UP001367508"/>
    </source>
</evidence>